<dbReference type="InterPro" id="IPR015310">
    <property type="entry name" value="AHSA1-like_N"/>
</dbReference>
<sequence length="278" mass="31557">MAKWGEGDPRWIVEERADATNVNNWHWTERDVSKWSEDLLRKLLLDVKVENAEGRCAVTEVTEIEGEASCNNRKGKLFFFYEWSLVLSWEGTETTTGAKGEGTVKTPNLSEENTIEDVDVSGVGIVVQNFAAVVSNAPRVGVKIPTCVVTLSEKFQTCPEDLYRIFTSEEMVQAFSRTSAVVKPEKGGQLLMMNGHVSGQFVELVENSRIVMKWRCRDWPDAHYAVVTLTFLDRTSETELRLECRGVPASEEEATREGWRRYYFESIRQTFGFGSSLF</sequence>
<dbReference type="OMA" id="HIAMKWR"/>
<dbReference type="CDD" id="cd08892">
    <property type="entry name" value="SRPBCC_Aha1"/>
    <property type="match status" value="1"/>
</dbReference>
<evidence type="ECO:0000259" key="2">
    <source>
        <dbReference type="SMART" id="SM01000"/>
    </source>
</evidence>
<dbReference type="InterPro" id="IPR013538">
    <property type="entry name" value="ASHA1/2-like_C"/>
</dbReference>
<proteinExistence type="inferred from homology"/>
<dbReference type="Pfam" id="PF09229">
    <property type="entry name" value="Aha1_N"/>
    <property type="match status" value="1"/>
</dbReference>
<dbReference type="Pfam" id="PF08327">
    <property type="entry name" value="AHSA1"/>
    <property type="match status" value="1"/>
</dbReference>
<dbReference type="PANTHER" id="PTHR13009">
    <property type="entry name" value="HEAT SHOCK PROTEIN 90 HSP90 CO-CHAPERONE AHA-1"/>
    <property type="match status" value="1"/>
</dbReference>
<evidence type="ECO:0000313" key="3">
    <source>
        <dbReference type="Ensembl" id="ENSEBUP00000016900.1"/>
    </source>
</evidence>
<dbReference type="PANTHER" id="PTHR13009:SF22">
    <property type="entry name" value="LD43819P"/>
    <property type="match status" value="1"/>
</dbReference>
<accession>A0A8C4QKP1</accession>
<dbReference type="GO" id="GO:0001671">
    <property type="term" value="F:ATPase activator activity"/>
    <property type="evidence" value="ECO:0007669"/>
    <property type="project" value="InterPro"/>
</dbReference>
<evidence type="ECO:0000256" key="1">
    <source>
        <dbReference type="ARBA" id="ARBA00006817"/>
    </source>
</evidence>
<dbReference type="GeneTree" id="ENSGT00940000155144"/>
<dbReference type="Ensembl" id="ENSEBUT00000017476.1">
    <property type="protein sequence ID" value="ENSEBUP00000016900.1"/>
    <property type="gene ID" value="ENSEBUG00000010589.1"/>
</dbReference>
<feature type="domain" description="Activator of Hsp90 ATPase AHSA1-like N-terminal" evidence="2">
    <location>
        <begin position="29"/>
        <end position="170"/>
    </location>
</feature>
<evidence type="ECO:0000313" key="4">
    <source>
        <dbReference type="Proteomes" id="UP000694388"/>
    </source>
</evidence>
<name>A0A8C4QKP1_EPTBU</name>
<dbReference type="SUPFAM" id="SSF55961">
    <property type="entry name" value="Bet v1-like"/>
    <property type="match status" value="1"/>
</dbReference>
<reference evidence="3" key="2">
    <citation type="submission" date="2025-09" db="UniProtKB">
        <authorList>
            <consortium name="Ensembl"/>
        </authorList>
    </citation>
    <scope>IDENTIFICATION</scope>
</reference>
<keyword evidence="4" id="KW-1185">Reference proteome</keyword>
<dbReference type="SMART" id="SM01000">
    <property type="entry name" value="Aha1_N"/>
    <property type="match status" value="1"/>
</dbReference>
<dbReference type="InterPro" id="IPR023393">
    <property type="entry name" value="START-like_dom_sf"/>
</dbReference>
<dbReference type="GO" id="GO:0005829">
    <property type="term" value="C:cytosol"/>
    <property type="evidence" value="ECO:0007669"/>
    <property type="project" value="TreeGrafter"/>
</dbReference>
<dbReference type="GO" id="GO:0051087">
    <property type="term" value="F:protein-folding chaperone binding"/>
    <property type="evidence" value="ECO:0007669"/>
    <property type="project" value="InterPro"/>
</dbReference>
<dbReference type="Proteomes" id="UP000694388">
    <property type="component" value="Unplaced"/>
</dbReference>
<comment type="similarity">
    <text evidence="1">Belongs to the AHA1 family.</text>
</comment>
<dbReference type="Gene3D" id="3.30.530.20">
    <property type="match status" value="1"/>
</dbReference>
<dbReference type="GO" id="GO:0006457">
    <property type="term" value="P:protein folding"/>
    <property type="evidence" value="ECO:0007669"/>
    <property type="project" value="TreeGrafter"/>
</dbReference>
<organism evidence="3 4">
    <name type="scientific">Eptatretus burgeri</name>
    <name type="common">Inshore hagfish</name>
    <dbReference type="NCBI Taxonomy" id="7764"/>
    <lineage>
        <taxon>Eukaryota</taxon>
        <taxon>Metazoa</taxon>
        <taxon>Chordata</taxon>
        <taxon>Craniata</taxon>
        <taxon>Vertebrata</taxon>
        <taxon>Cyclostomata</taxon>
        <taxon>Myxini</taxon>
        <taxon>Myxiniformes</taxon>
        <taxon>Myxinidae</taxon>
        <taxon>Eptatretinae</taxon>
        <taxon>Eptatretus</taxon>
    </lineage>
</organism>
<dbReference type="SUPFAM" id="SSF103111">
    <property type="entry name" value="Activator of Hsp90 ATPase, Aha1"/>
    <property type="match status" value="1"/>
</dbReference>
<dbReference type="AlphaFoldDB" id="A0A8C4QKP1"/>
<dbReference type="Gene3D" id="3.15.10.20">
    <property type="entry name" value="Activator of Hsp90 ATPase Aha1, N-terminal domain"/>
    <property type="match status" value="1"/>
</dbReference>
<dbReference type="InterPro" id="IPR036338">
    <property type="entry name" value="Aha1"/>
</dbReference>
<reference evidence="3" key="1">
    <citation type="submission" date="2025-08" db="UniProtKB">
        <authorList>
            <consortium name="Ensembl"/>
        </authorList>
    </citation>
    <scope>IDENTIFICATION</scope>
</reference>
<protein>
    <submittedName>
        <fullName evidence="3">AHA1, activator of heat shock protein ATPase homolog 1a</fullName>
    </submittedName>
</protein>